<dbReference type="OrthoDB" id="9547406at2759"/>
<evidence type="ECO:0000256" key="6">
    <source>
        <dbReference type="ARBA" id="ARBA00022833"/>
    </source>
</evidence>
<evidence type="ECO:0000256" key="8">
    <source>
        <dbReference type="ARBA" id="ARBA00022964"/>
    </source>
</evidence>
<dbReference type="PANTHER" id="PTHR10694:SF129">
    <property type="entry name" value="LYSINE-SPECIFIC DEMETHYLASE 4B-RELATED"/>
    <property type="match status" value="1"/>
</dbReference>
<dbReference type="InterPro" id="IPR034732">
    <property type="entry name" value="EPHD"/>
</dbReference>
<feature type="compositionally biased region" description="Acidic residues" evidence="11">
    <location>
        <begin position="200"/>
        <end position="215"/>
    </location>
</feature>
<dbReference type="InterPro" id="IPR003349">
    <property type="entry name" value="JmjN"/>
</dbReference>
<dbReference type="Gene3D" id="3.30.40.10">
    <property type="entry name" value="Zinc/RING finger domain, C3HC4 (zinc finger)"/>
    <property type="match status" value="1"/>
</dbReference>
<name>G0P9B8_CAEBE</name>
<evidence type="ECO:0000259" key="14">
    <source>
        <dbReference type="PROSITE" id="PS51805"/>
    </source>
</evidence>
<feature type="compositionally biased region" description="Pro residues" evidence="11">
    <location>
        <begin position="155"/>
        <end position="167"/>
    </location>
</feature>
<dbReference type="Gene3D" id="2.30.30.140">
    <property type="match status" value="1"/>
</dbReference>
<comment type="catalytic activity">
    <reaction evidence="10">
        <text>N(6),N(6),N(6)-trimethyl-L-lysyl(9)-[histone H3] + 2 2-oxoglutarate + 2 O2 = N(6)-methyl-L-lysyl(9)-[histone H3] + 2 formaldehyde + 2 succinate + 2 CO2</text>
        <dbReference type="Rhea" id="RHEA:60200"/>
        <dbReference type="Rhea" id="RHEA-COMP:15538"/>
        <dbReference type="Rhea" id="RHEA-COMP:15542"/>
        <dbReference type="ChEBI" id="CHEBI:15379"/>
        <dbReference type="ChEBI" id="CHEBI:16526"/>
        <dbReference type="ChEBI" id="CHEBI:16810"/>
        <dbReference type="ChEBI" id="CHEBI:16842"/>
        <dbReference type="ChEBI" id="CHEBI:30031"/>
        <dbReference type="ChEBI" id="CHEBI:61929"/>
        <dbReference type="ChEBI" id="CHEBI:61961"/>
        <dbReference type="EC" id="1.14.11.66"/>
    </reaction>
</comment>
<dbReference type="GO" id="GO:0000785">
    <property type="term" value="C:chromatin"/>
    <property type="evidence" value="ECO:0007669"/>
    <property type="project" value="TreeGrafter"/>
</dbReference>
<protein>
    <recommendedName>
        <fullName evidence="3">[histone H3]-trimethyl-L-lysine(9) demethylase</fullName>
        <ecNumber evidence="3">1.14.11.66</ecNumber>
    </recommendedName>
</protein>
<dbReference type="SUPFAM" id="SSF57903">
    <property type="entry name" value="FYVE/PHD zinc finger"/>
    <property type="match status" value="1"/>
</dbReference>
<dbReference type="PROSITE" id="PS51805">
    <property type="entry name" value="EPHD"/>
    <property type="match status" value="1"/>
</dbReference>
<keyword evidence="7" id="KW-0156">Chromatin regulator</keyword>
<evidence type="ECO:0000313" key="16">
    <source>
        <dbReference type="Proteomes" id="UP000008068"/>
    </source>
</evidence>
<dbReference type="InterPro" id="IPR019786">
    <property type="entry name" value="Zinc_finger_PHD-type_CS"/>
</dbReference>
<dbReference type="EC" id="1.14.11.66" evidence="3"/>
<dbReference type="Pfam" id="PF02375">
    <property type="entry name" value="JmjN"/>
    <property type="match status" value="1"/>
</dbReference>
<feature type="domain" description="JmjC" evidence="13">
    <location>
        <begin position="388"/>
        <end position="553"/>
    </location>
</feature>
<dbReference type="InterPro" id="IPR011011">
    <property type="entry name" value="Znf_FYVE_PHD"/>
</dbReference>
<dbReference type="Pfam" id="PF13831">
    <property type="entry name" value="PHD_2"/>
    <property type="match status" value="1"/>
</dbReference>
<comment type="subcellular location">
    <subcellularLocation>
        <location evidence="1">Nucleus</location>
    </subcellularLocation>
</comment>
<keyword evidence="4" id="KW-0479">Metal-binding</keyword>
<proteinExistence type="inferred from homology"/>
<sequence length="1075" mass="123312">MEPIPTDPIPQLRNDPANTSGPLLPEDVNLTPPIQGELRQVVEPEEPVPEEPIHLQGDYVVAPAPQPAPPQRFNLDADVWMQTVRRENPDMSLLQFLHTQARNQPAPAPSRAAPQLEVPQLGAPHLSAARVATPNMSLRQYLHAQRNEKMAAAPRPSPCMAHPPAPHSAPRAKQRPAVFRPPSPPRRPEPRPSTSANPPPEEEEEVKEEEQEDDLDRPLSPTLFTNGLDPINIAPRHLKNHPLHKPTGTSETLTFYPRLDEFENFNRYIRKVEAVGAHLKSGIAKIVAPDGWTPRPTKKDFSDADEYVIATPSTEKTKTAEKKGVYLKENFIELKNLKVKDFRAMANSAKYRNPVPHLHGVDLENYYFDHILEGFPIYGADTEGSFYEDGIKEWNMKNLGTILNELDYEIKGVNTVYLYFGMYKTTFPWHAEDMDLYSINYLHFGAPKYWFAISSEYADRFERFMSQQFSYNEEFTPHCKAFLRHKTCVITPDLIRQAGIPYSTMTQRPNEFIITFPRGYHMGFNTGYNLAESTNFAAPRWIDYGKDAVLCDCSKASVKIQMHNYLAKYRPNLYDVWDKYWYKGERFYWQPKRKKDIPKKRKADLAYENTAKRIRLGVFDDEDDDEYNSDDSEDEAEAFQRALEGYDVKVCMMMPQYEEMMRVFRRETKYFRATSRINFWLEKQYNRTKAQEWPHCAVCSYFQPTHAVASIRTLPETSRRLIPAHCFAKNGVKIEGEPENDRLITCKNCLVTVHSKCYTGANPADDEDWFCQRCIDSTEHEHRQTTCALCELRGGALIRCLIGQNDCWAHVICGLMNRRATFDRAIGPTRLFVEPQKHQLSVTNGMPPLTDKYKNELGELYESFRLECVACKQIREGLVPCVLCIEEFADDIPVMAHVTCARRVGFTFEIRDHPRDCVMVCHRHHQTYLSRPAQCTTVKVNDNIFVEEEAEDGSVTYAKGTIARQQKKETAVVDFYDNTCSRDILAGDIQSCECLYCEGGDHQYGSRLKVLWDDSKVYDGYYRGKGSMMEYTIQMEDGKQVKHPRSKLKTKREFKALKGAVLSSPKQSPSSAPAS</sequence>
<reference evidence="16" key="1">
    <citation type="submission" date="2011-07" db="EMBL/GenBank/DDBJ databases">
        <authorList>
            <consortium name="Caenorhabditis brenneri Sequencing and Analysis Consortium"/>
            <person name="Wilson R.K."/>
        </authorList>
    </citation>
    <scope>NUCLEOTIDE SEQUENCE [LARGE SCALE GENOMIC DNA]</scope>
    <source>
        <strain evidence="16">PB2801</strain>
    </source>
</reference>
<evidence type="ECO:0000256" key="7">
    <source>
        <dbReference type="ARBA" id="ARBA00022853"/>
    </source>
</evidence>
<dbReference type="Proteomes" id="UP000008068">
    <property type="component" value="Unassembled WGS sequence"/>
</dbReference>
<keyword evidence="16" id="KW-1185">Reference proteome</keyword>
<dbReference type="SMART" id="SM00545">
    <property type="entry name" value="JmjN"/>
    <property type="match status" value="1"/>
</dbReference>
<dbReference type="PROSITE" id="PS51183">
    <property type="entry name" value="JMJN"/>
    <property type="match status" value="1"/>
</dbReference>
<dbReference type="GO" id="GO:0010468">
    <property type="term" value="P:regulation of gene expression"/>
    <property type="evidence" value="ECO:0007669"/>
    <property type="project" value="TreeGrafter"/>
</dbReference>
<keyword evidence="9" id="KW-0539">Nucleus</keyword>
<feature type="region of interest" description="Disordered" evidence="11">
    <location>
        <begin position="1"/>
        <end position="31"/>
    </location>
</feature>
<dbReference type="InterPro" id="IPR019787">
    <property type="entry name" value="Znf_PHD-finger"/>
</dbReference>
<evidence type="ECO:0000256" key="1">
    <source>
        <dbReference type="ARBA" id="ARBA00004123"/>
    </source>
</evidence>
<dbReference type="OMA" id="VHEGCYP"/>
<keyword evidence="8" id="KW-0560">Oxidoreductase</keyword>
<dbReference type="eggNOG" id="KOG0958">
    <property type="taxonomic scope" value="Eukaryota"/>
</dbReference>
<evidence type="ECO:0000313" key="15">
    <source>
        <dbReference type="EMBL" id="EGT48453.1"/>
    </source>
</evidence>
<dbReference type="GO" id="GO:0005634">
    <property type="term" value="C:nucleus"/>
    <property type="evidence" value="ECO:0007669"/>
    <property type="project" value="UniProtKB-SubCell"/>
</dbReference>
<feature type="domain" description="PHD-type" evidence="14">
    <location>
        <begin position="784"/>
        <end position="925"/>
    </location>
</feature>
<dbReference type="Gene3D" id="3.10.330.70">
    <property type="match status" value="1"/>
</dbReference>
<gene>
    <name evidence="15" type="primary">Cbn-jmjd-2</name>
    <name evidence="15" type="ORF">CAEBREN_07695</name>
</gene>
<dbReference type="AlphaFoldDB" id="G0P9B8"/>
<evidence type="ECO:0000256" key="3">
    <source>
        <dbReference type="ARBA" id="ARBA00012900"/>
    </source>
</evidence>
<dbReference type="CDD" id="cd15571">
    <property type="entry name" value="ePHD"/>
    <property type="match status" value="1"/>
</dbReference>
<keyword evidence="8" id="KW-0223">Dioxygenase</keyword>
<evidence type="ECO:0000256" key="10">
    <source>
        <dbReference type="ARBA" id="ARBA00049349"/>
    </source>
</evidence>
<dbReference type="PROSITE" id="PS01359">
    <property type="entry name" value="ZF_PHD_1"/>
    <property type="match status" value="1"/>
</dbReference>
<feature type="compositionally biased region" description="Low complexity" evidence="11">
    <location>
        <begin position="168"/>
        <end position="178"/>
    </location>
</feature>
<organism evidence="16">
    <name type="scientific">Caenorhabditis brenneri</name>
    <name type="common">Nematode worm</name>
    <dbReference type="NCBI Taxonomy" id="135651"/>
    <lineage>
        <taxon>Eukaryota</taxon>
        <taxon>Metazoa</taxon>
        <taxon>Ecdysozoa</taxon>
        <taxon>Nematoda</taxon>
        <taxon>Chromadorea</taxon>
        <taxon>Rhabditida</taxon>
        <taxon>Rhabditina</taxon>
        <taxon>Rhabditomorpha</taxon>
        <taxon>Rhabditoidea</taxon>
        <taxon>Rhabditidae</taxon>
        <taxon>Peloderinae</taxon>
        <taxon>Caenorhabditis</taxon>
    </lineage>
</organism>
<dbReference type="GO" id="GO:0008270">
    <property type="term" value="F:zinc ion binding"/>
    <property type="evidence" value="ECO:0007669"/>
    <property type="project" value="UniProtKB-KW"/>
</dbReference>
<dbReference type="InterPro" id="IPR003347">
    <property type="entry name" value="JmjC_dom"/>
</dbReference>
<dbReference type="GO" id="GO:0140684">
    <property type="term" value="F:histone H3K9me2/H3K9me3 demethylase activity"/>
    <property type="evidence" value="ECO:0007669"/>
    <property type="project" value="UniProtKB-EC"/>
</dbReference>
<dbReference type="SUPFAM" id="SSF51197">
    <property type="entry name" value="Clavaminate synthase-like"/>
    <property type="match status" value="1"/>
</dbReference>
<accession>G0P9B8</accession>
<dbReference type="FunCoup" id="G0P9B8">
    <property type="interactions" value="1773"/>
</dbReference>
<evidence type="ECO:0000256" key="9">
    <source>
        <dbReference type="ARBA" id="ARBA00023242"/>
    </source>
</evidence>
<evidence type="ECO:0000256" key="5">
    <source>
        <dbReference type="ARBA" id="ARBA00022771"/>
    </source>
</evidence>
<dbReference type="HOGENOM" id="CLU_001442_0_1_1"/>
<dbReference type="SMART" id="SM00558">
    <property type="entry name" value="JmjC"/>
    <property type="match status" value="1"/>
</dbReference>
<dbReference type="STRING" id="135651.G0P9B8"/>
<dbReference type="InParanoid" id="G0P9B8"/>
<dbReference type="Gene3D" id="2.60.120.650">
    <property type="entry name" value="Cupin"/>
    <property type="match status" value="1"/>
</dbReference>
<evidence type="ECO:0000259" key="13">
    <source>
        <dbReference type="PROSITE" id="PS51184"/>
    </source>
</evidence>
<evidence type="ECO:0000256" key="11">
    <source>
        <dbReference type="SAM" id="MobiDB-lite"/>
    </source>
</evidence>
<dbReference type="PROSITE" id="PS51184">
    <property type="entry name" value="JMJC"/>
    <property type="match status" value="1"/>
</dbReference>
<dbReference type="PANTHER" id="PTHR10694">
    <property type="entry name" value="LYSINE-SPECIFIC DEMETHYLASE"/>
    <property type="match status" value="1"/>
</dbReference>
<evidence type="ECO:0000256" key="2">
    <source>
        <dbReference type="ARBA" id="ARBA00009711"/>
    </source>
</evidence>
<keyword evidence="5" id="KW-0863">Zinc-finger</keyword>
<dbReference type="GO" id="GO:0051864">
    <property type="term" value="F:histone H3K36 demethylase activity"/>
    <property type="evidence" value="ECO:0007669"/>
    <property type="project" value="TreeGrafter"/>
</dbReference>
<dbReference type="InterPro" id="IPR013083">
    <property type="entry name" value="Znf_RING/FYVE/PHD"/>
</dbReference>
<dbReference type="EMBL" id="GL380148">
    <property type="protein sequence ID" value="EGT48453.1"/>
    <property type="molecule type" value="Genomic_DNA"/>
</dbReference>
<keyword evidence="6" id="KW-0862">Zinc</keyword>
<evidence type="ECO:0000256" key="4">
    <source>
        <dbReference type="ARBA" id="ARBA00022723"/>
    </source>
</evidence>
<dbReference type="Pfam" id="PF02373">
    <property type="entry name" value="JmjC"/>
    <property type="match status" value="1"/>
</dbReference>
<feature type="region of interest" description="Disordered" evidence="11">
    <location>
        <begin position="146"/>
        <end position="251"/>
    </location>
</feature>
<evidence type="ECO:0000259" key="12">
    <source>
        <dbReference type="PROSITE" id="PS51183"/>
    </source>
</evidence>
<feature type="domain" description="JmjN" evidence="12">
    <location>
        <begin position="252"/>
        <end position="295"/>
    </location>
</feature>
<comment type="similarity">
    <text evidence="2">Belongs to the JHDM3 histone demethylase family.</text>
</comment>